<feature type="short sequence motif" description="Interaction with polymerase core subunit RpoC" evidence="6">
    <location>
        <begin position="50"/>
        <end position="53"/>
    </location>
</feature>
<proteinExistence type="inferred from homology"/>
<keyword evidence="4 6" id="KW-0238">DNA-binding</keyword>
<feature type="region of interest" description="Sigma-70 factor domain-2" evidence="6">
    <location>
        <begin position="23"/>
        <end position="95"/>
    </location>
</feature>
<dbReference type="HAMAP" id="MF_00962">
    <property type="entry name" value="Sigma70_FliA"/>
    <property type="match status" value="1"/>
</dbReference>
<evidence type="ECO:0000256" key="1">
    <source>
        <dbReference type="ARBA" id="ARBA00022490"/>
    </source>
</evidence>
<dbReference type="InterPro" id="IPR012845">
    <property type="entry name" value="RNA_pol_sigma_FliA_WhiG"/>
</dbReference>
<accession>A0A139SHE6</accession>
<dbReference type="PANTHER" id="PTHR30385:SF7">
    <property type="entry name" value="RNA POLYMERASE SIGMA FACTOR FLIA"/>
    <property type="match status" value="1"/>
</dbReference>
<dbReference type="InterPro" id="IPR028617">
    <property type="entry name" value="Sigma70_FliA"/>
</dbReference>
<dbReference type="FunFam" id="1.10.1740.10:FF:000002">
    <property type="entry name" value="RNA polymerase sigma factor FliA"/>
    <property type="match status" value="1"/>
</dbReference>
<dbReference type="GO" id="GO:0006352">
    <property type="term" value="P:DNA-templated transcription initiation"/>
    <property type="evidence" value="ECO:0007669"/>
    <property type="project" value="UniProtKB-UniRule"/>
</dbReference>
<dbReference type="GO" id="GO:0005737">
    <property type="term" value="C:cytoplasm"/>
    <property type="evidence" value="ECO:0007669"/>
    <property type="project" value="UniProtKB-SubCell"/>
</dbReference>
<evidence type="ECO:0000256" key="3">
    <source>
        <dbReference type="ARBA" id="ARBA00023082"/>
    </source>
</evidence>
<dbReference type="AlphaFoldDB" id="A0A139SHE6"/>
<feature type="domain" description="RNA polymerase sigma-70 region 3" evidence="7">
    <location>
        <begin position="105"/>
        <end position="165"/>
    </location>
</feature>
<dbReference type="SUPFAM" id="SSF88659">
    <property type="entry name" value="Sigma3 and sigma4 domains of RNA polymerase sigma factors"/>
    <property type="match status" value="2"/>
</dbReference>
<evidence type="ECO:0000256" key="6">
    <source>
        <dbReference type="HAMAP-Rule" id="MF_00962"/>
    </source>
</evidence>
<reference evidence="10 11" key="1">
    <citation type="submission" date="2016-02" db="EMBL/GenBank/DDBJ databases">
        <authorList>
            <person name="Wen L."/>
            <person name="He K."/>
            <person name="Yang H."/>
        </authorList>
    </citation>
    <scope>NUCLEOTIDE SEQUENCE [LARGE SCALE GENOMIC DNA]</scope>
    <source>
        <strain evidence="10 11">CV58</strain>
    </source>
</reference>
<dbReference type="EMBL" id="LSZO01000220">
    <property type="protein sequence ID" value="KXU33963.1"/>
    <property type="molecule type" value="Genomic_DNA"/>
</dbReference>
<name>A0A139SHE6_9GAMM</name>
<dbReference type="Proteomes" id="UP000072660">
    <property type="component" value="Unassembled WGS sequence"/>
</dbReference>
<dbReference type="GO" id="GO:0003677">
    <property type="term" value="F:DNA binding"/>
    <property type="evidence" value="ECO:0007669"/>
    <property type="project" value="UniProtKB-UniRule"/>
</dbReference>
<dbReference type="PRINTS" id="PR00046">
    <property type="entry name" value="SIGMA70FCT"/>
</dbReference>
<keyword evidence="1 6" id="KW-0963">Cytoplasm</keyword>
<gene>
    <name evidence="6 10" type="primary">fliA</name>
    <name evidence="10" type="ORF">AXE65_08045</name>
</gene>
<keyword evidence="5 6" id="KW-0804">Transcription</keyword>
<dbReference type="InterPro" id="IPR014284">
    <property type="entry name" value="RNA_pol_sigma-70_dom"/>
</dbReference>
<dbReference type="NCBIfam" id="TIGR02937">
    <property type="entry name" value="sigma70-ECF"/>
    <property type="match status" value="1"/>
</dbReference>
<dbReference type="PIRSF" id="PIRSF000770">
    <property type="entry name" value="RNA_pol_sigma-SigE/K"/>
    <property type="match status" value="1"/>
</dbReference>
<dbReference type="NCBIfam" id="TIGR02479">
    <property type="entry name" value="FliA_WhiG"/>
    <property type="match status" value="1"/>
</dbReference>
<keyword evidence="3 6" id="KW-0731">Sigma factor</keyword>
<dbReference type="GO" id="GO:0016987">
    <property type="term" value="F:sigma factor activity"/>
    <property type="evidence" value="ECO:0007669"/>
    <property type="project" value="UniProtKB-UniRule"/>
</dbReference>
<dbReference type="Pfam" id="PF04545">
    <property type="entry name" value="Sigma70_r4"/>
    <property type="match status" value="1"/>
</dbReference>
<dbReference type="CDD" id="cd06171">
    <property type="entry name" value="Sigma70_r4"/>
    <property type="match status" value="1"/>
</dbReference>
<dbReference type="InterPro" id="IPR007627">
    <property type="entry name" value="RNA_pol_sigma70_r2"/>
</dbReference>
<dbReference type="NCBIfam" id="NF005413">
    <property type="entry name" value="PRK06986.1"/>
    <property type="match status" value="1"/>
</dbReference>
<organism evidence="10 11">
    <name type="scientific">Ventosimonas gracilis</name>
    <dbReference type="NCBI Taxonomy" id="1680762"/>
    <lineage>
        <taxon>Bacteria</taxon>
        <taxon>Pseudomonadati</taxon>
        <taxon>Pseudomonadota</taxon>
        <taxon>Gammaproteobacteria</taxon>
        <taxon>Pseudomonadales</taxon>
        <taxon>Ventosimonadaceae</taxon>
        <taxon>Ventosimonas</taxon>
    </lineage>
</organism>
<dbReference type="GO" id="GO:0003899">
    <property type="term" value="F:DNA-directed RNA polymerase activity"/>
    <property type="evidence" value="ECO:0007669"/>
    <property type="project" value="InterPro"/>
</dbReference>
<feature type="region of interest" description="Sigma-70 factor domain-4" evidence="6">
    <location>
        <begin position="191"/>
        <end position="239"/>
    </location>
</feature>
<dbReference type="SUPFAM" id="SSF88946">
    <property type="entry name" value="Sigma2 domain of RNA polymerase sigma factors"/>
    <property type="match status" value="1"/>
</dbReference>
<dbReference type="FunFam" id="1.20.140.160:FF:000001">
    <property type="entry name" value="RNA polymerase sigma factor FliA"/>
    <property type="match status" value="1"/>
</dbReference>
<dbReference type="InterPro" id="IPR000943">
    <property type="entry name" value="RNA_pol_sigma70"/>
</dbReference>
<evidence type="ECO:0000256" key="2">
    <source>
        <dbReference type="ARBA" id="ARBA00023015"/>
    </source>
</evidence>
<dbReference type="InterPro" id="IPR007630">
    <property type="entry name" value="RNA_pol_sigma70_r4"/>
</dbReference>
<dbReference type="InterPro" id="IPR013325">
    <property type="entry name" value="RNA_pol_sigma_r2"/>
</dbReference>
<dbReference type="InterPro" id="IPR013324">
    <property type="entry name" value="RNA_pol_sigma_r3/r4-like"/>
</dbReference>
<dbReference type="Pfam" id="PF04539">
    <property type="entry name" value="Sigma70_r3"/>
    <property type="match status" value="1"/>
</dbReference>
<dbReference type="PANTHER" id="PTHR30385">
    <property type="entry name" value="SIGMA FACTOR F FLAGELLAR"/>
    <property type="match status" value="1"/>
</dbReference>
<dbReference type="OrthoDB" id="9799825at2"/>
<evidence type="ECO:0000313" key="10">
    <source>
        <dbReference type="EMBL" id="KXU33963.1"/>
    </source>
</evidence>
<comment type="function">
    <text evidence="6">Sigma factors are initiation factors that promote the attachment of RNA polymerase to specific initiation sites and are then released. This sigma factor controls the expression of flagella-related genes.</text>
</comment>
<dbReference type="RefSeq" id="WP_068393429.1">
    <property type="nucleotide sequence ID" value="NZ_LSZO01000220.1"/>
</dbReference>
<evidence type="ECO:0000256" key="5">
    <source>
        <dbReference type="ARBA" id="ARBA00023163"/>
    </source>
</evidence>
<dbReference type="Gene3D" id="1.20.140.160">
    <property type="match status" value="1"/>
</dbReference>
<dbReference type="Pfam" id="PF04542">
    <property type="entry name" value="Sigma70_r2"/>
    <property type="match status" value="1"/>
</dbReference>
<dbReference type="Gene3D" id="1.10.1740.10">
    <property type="match status" value="1"/>
</dbReference>
<comment type="caution">
    <text evidence="10">The sequence shown here is derived from an EMBL/GenBank/DDBJ whole genome shotgun (WGS) entry which is preliminary data.</text>
</comment>
<sequence length="262" mass="28964">MTAPSARKHAYSAGASCCAQQALIEQYAPLVSKIAWHLLARLPANVQIEDLMQAGMMGLLEAQKNFDDSKGASFETFAGIRIRGAMLDDVRKGDWVPRSVHRGSRRISEAIRKVEAKTGSEAKDCEIAAELDISISEYYAMLSASRGSRLLSLEELLQDSEAPGFAAESELPASPLSQLENERFEQALAAAIDELPEREKLVLSLYYDEGLNLKEIGQVLSVSESRVCQLHSQCAARLRARLSDWQEANQGSVKKRSRRRPQ</sequence>
<feature type="domain" description="RNA polymerase sigma-70 region 2" evidence="8">
    <location>
        <begin position="23"/>
        <end position="95"/>
    </location>
</feature>
<feature type="domain" description="RNA polymerase sigma-70 region 4" evidence="9">
    <location>
        <begin position="191"/>
        <end position="240"/>
    </location>
</feature>
<protein>
    <recommendedName>
        <fullName evidence="6">RNA polymerase sigma factor FliA</fullName>
    </recommendedName>
    <alternativeName>
        <fullName evidence="6">RNA polymerase sigma factor for flagellar operon</fullName>
    </alternativeName>
    <alternativeName>
        <fullName evidence="6">Sigma F</fullName>
    </alternativeName>
    <alternativeName>
        <fullName evidence="6">Sigma-28</fullName>
    </alternativeName>
</protein>
<feature type="DNA-binding region" description="H-T-H motif" evidence="6">
    <location>
        <begin position="213"/>
        <end position="232"/>
    </location>
</feature>
<evidence type="ECO:0000259" key="9">
    <source>
        <dbReference type="Pfam" id="PF04545"/>
    </source>
</evidence>
<evidence type="ECO:0000313" key="11">
    <source>
        <dbReference type="Proteomes" id="UP000072660"/>
    </source>
</evidence>
<comment type="caution">
    <text evidence="6">Lacks conserved residue(s) required for the propagation of feature annotation.</text>
</comment>
<evidence type="ECO:0000256" key="4">
    <source>
        <dbReference type="ARBA" id="ARBA00023125"/>
    </source>
</evidence>
<evidence type="ECO:0000259" key="7">
    <source>
        <dbReference type="Pfam" id="PF04539"/>
    </source>
</evidence>
<comment type="subcellular location">
    <subcellularLocation>
        <location evidence="6">Cytoplasm</location>
    </subcellularLocation>
</comment>
<keyword evidence="2 6" id="KW-0805">Transcription regulation</keyword>
<comment type="similarity">
    <text evidence="6">Belongs to the sigma-70 factor family. FliA subfamily.</text>
</comment>
<evidence type="ECO:0000259" key="8">
    <source>
        <dbReference type="Pfam" id="PF04542"/>
    </source>
</evidence>
<dbReference type="InterPro" id="IPR007624">
    <property type="entry name" value="RNA_pol_sigma70_r3"/>
</dbReference>
<keyword evidence="11" id="KW-1185">Reference proteome</keyword>